<evidence type="ECO:0000256" key="1">
    <source>
        <dbReference type="ARBA" id="ARBA00005257"/>
    </source>
</evidence>
<reference evidence="5 6" key="1">
    <citation type="journal article" date="2019" name="Plant Biotechnol. J.">
        <title>The red bayberry genome and genetic basis of sex determination.</title>
        <authorList>
            <person name="Jia H.M."/>
            <person name="Jia H.J."/>
            <person name="Cai Q.L."/>
            <person name="Wang Y."/>
            <person name="Zhao H.B."/>
            <person name="Yang W.F."/>
            <person name="Wang G.Y."/>
            <person name="Li Y.H."/>
            <person name="Zhan D.L."/>
            <person name="Shen Y.T."/>
            <person name="Niu Q.F."/>
            <person name="Chang L."/>
            <person name="Qiu J."/>
            <person name="Zhao L."/>
            <person name="Xie H.B."/>
            <person name="Fu W.Y."/>
            <person name="Jin J."/>
            <person name="Li X.W."/>
            <person name="Jiao Y."/>
            <person name="Zhou C.C."/>
            <person name="Tu T."/>
            <person name="Chai C.Y."/>
            <person name="Gao J.L."/>
            <person name="Fan L.J."/>
            <person name="van de Weg E."/>
            <person name="Wang J.Y."/>
            <person name="Gao Z.S."/>
        </authorList>
    </citation>
    <scope>NUCLEOTIDE SEQUENCE [LARGE SCALE GENOMIC DNA]</scope>
    <source>
        <tissue evidence="5">Leaves</tissue>
    </source>
</reference>
<accession>A0A6A1UJR8</accession>
<dbReference type="Proteomes" id="UP000516437">
    <property type="component" value="Unassembled WGS sequence"/>
</dbReference>
<dbReference type="GO" id="GO:1990904">
    <property type="term" value="C:ribonucleoprotein complex"/>
    <property type="evidence" value="ECO:0007669"/>
    <property type="project" value="UniProtKB-KW"/>
</dbReference>
<dbReference type="AlphaFoldDB" id="A0A6A1UJR8"/>
<keyword evidence="2 5" id="KW-0689">Ribosomal protein</keyword>
<keyword evidence="3" id="KW-0687">Ribonucleoprotein</keyword>
<proteinExistence type="inferred from homology"/>
<dbReference type="GO" id="GO:0003735">
    <property type="term" value="F:structural constituent of ribosome"/>
    <property type="evidence" value="ECO:0007669"/>
    <property type="project" value="InterPro"/>
</dbReference>
<dbReference type="EMBL" id="RXIC02000158">
    <property type="protein sequence ID" value="KAB1200482.1"/>
    <property type="molecule type" value="Genomic_DNA"/>
</dbReference>
<dbReference type="GO" id="GO:0006412">
    <property type="term" value="P:translation"/>
    <property type="evidence" value="ECO:0007669"/>
    <property type="project" value="InterPro"/>
</dbReference>
<dbReference type="PANTHER" id="PTHR10394">
    <property type="entry name" value="40S RIBOSOMAL PROTEIN S8"/>
    <property type="match status" value="1"/>
</dbReference>
<name>A0A6A1UJR8_9ROSI</name>
<comment type="caution">
    <text evidence="5">The sequence shown here is derived from an EMBL/GenBank/DDBJ whole genome shotgun (WGS) entry which is preliminary data.</text>
</comment>
<evidence type="ECO:0000313" key="6">
    <source>
        <dbReference type="Proteomes" id="UP000516437"/>
    </source>
</evidence>
<feature type="region of interest" description="Disordered" evidence="4">
    <location>
        <begin position="1"/>
        <end position="39"/>
    </location>
</feature>
<sequence length="202" mass="23445">MGISRDPMHKRRATGEKKKAWRKKSKYELGRQPASTKLSSNKTVRRIRVDAAPFKQWYIQHYGVDVLCTWVRSGSSRKECTKFQLMKRCQLKRRLQTSGSARDIFAEAAEEGDLERMIVIVKCRSIGRRRNFPSKTSLRRRQQTALLGLMTILKLSLPRQQIQVMTHPLMTDESEDEDVNTKAEILACTKKMLRRSKGSRYG</sequence>
<gene>
    <name evidence="5" type="ORF">CJ030_MR0G007109</name>
</gene>
<dbReference type="InterPro" id="IPR022309">
    <property type="entry name" value="Ribosomal_Se8/biogenesis_NSA2"/>
</dbReference>
<evidence type="ECO:0000256" key="4">
    <source>
        <dbReference type="SAM" id="MobiDB-lite"/>
    </source>
</evidence>
<comment type="similarity">
    <text evidence="1">Belongs to the eukaryotic ribosomal protein eS8 family.</text>
</comment>
<evidence type="ECO:0000313" key="5">
    <source>
        <dbReference type="EMBL" id="KAB1200482.1"/>
    </source>
</evidence>
<dbReference type="GO" id="GO:0005840">
    <property type="term" value="C:ribosome"/>
    <property type="evidence" value="ECO:0007669"/>
    <property type="project" value="UniProtKB-KW"/>
</dbReference>
<organism evidence="5 6">
    <name type="scientific">Morella rubra</name>
    <name type="common">Chinese bayberry</name>
    <dbReference type="NCBI Taxonomy" id="262757"/>
    <lineage>
        <taxon>Eukaryota</taxon>
        <taxon>Viridiplantae</taxon>
        <taxon>Streptophyta</taxon>
        <taxon>Embryophyta</taxon>
        <taxon>Tracheophyta</taxon>
        <taxon>Spermatophyta</taxon>
        <taxon>Magnoliopsida</taxon>
        <taxon>eudicotyledons</taxon>
        <taxon>Gunneridae</taxon>
        <taxon>Pentapetalae</taxon>
        <taxon>rosids</taxon>
        <taxon>fabids</taxon>
        <taxon>Fagales</taxon>
        <taxon>Myricaceae</taxon>
        <taxon>Morella</taxon>
    </lineage>
</organism>
<dbReference type="OrthoDB" id="1703270at2759"/>
<dbReference type="InterPro" id="IPR001047">
    <property type="entry name" value="Ribosomal_eS8"/>
</dbReference>
<keyword evidence="6" id="KW-1185">Reference proteome</keyword>
<protein>
    <submittedName>
        <fullName evidence="5">40S ribosomal protein S8</fullName>
    </submittedName>
</protein>
<evidence type="ECO:0000256" key="3">
    <source>
        <dbReference type="ARBA" id="ARBA00023274"/>
    </source>
</evidence>
<evidence type="ECO:0000256" key="2">
    <source>
        <dbReference type="ARBA" id="ARBA00022980"/>
    </source>
</evidence>
<dbReference type="Pfam" id="PF01201">
    <property type="entry name" value="Ribosomal_S8e"/>
    <property type="match status" value="1"/>
</dbReference>